<evidence type="ECO:0000256" key="4">
    <source>
        <dbReference type="PROSITE-ProRule" id="PRU01248"/>
    </source>
</evidence>
<feature type="domain" description="Tyr recombinase" evidence="5">
    <location>
        <begin position="123"/>
        <end position="267"/>
    </location>
</feature>
<dbReference type="PROSITE" id="PS51900">
    <property type="entry name" value="CB"/>
    <property type="match status" value="1"/>
</dbReference>
<dbReference type="SUPFAM" id="SSF56349">
    <property type="entry name" value="DNA breaking-rejoining enzymes"/>
    <property type="match status" value="1"/>
</dbReference>
<sequence>MSRVRRPPLQHPLAPFFDRAVDSFCVALSHESIRQYRGTVRNFLSYLGADHPGVQRLDQLRREPHILGWMSRLHSQVPPLGTASYIIRLITLRPILNELAWIEQLPELAHLLRREDIPHAPQRLPRPLTAEQDQLLQQEFLRRNDLGGNVFLLMRHTGMRIGECADLSVDCLRSTGPNQWAIHVPLGKLKTERMVPVDSFVRELVHRLGFFRSLDPLPADGRLLARPGAKDTLLRHFRDYLHQVCHSLGLSTRIVPHQLRHSYATEM</sequence>
<dbReference type="EMBL" id="JACDQQ010000953">
    <property type="protein sequence ID" value="MBA0085296.1"/>
    <property type="molecule type" value="Genomic_DNA"/>
</dbReference>
<evidence type="ECO:0000259" key="6">
    <source>
        <dbReference type="PROSITE" id="PS51900"/>
    </source>
</evidence>
<dbReference type="PANTHER" id="PTHR30349:SF88">
    <property type="entry name" value="BLL1584 PROTEIN"/>
    <property type="match status" value="1"/>
</dbReference>
<accession>A0A7V8NQ29</accession>
<keyword evidence="1" id="KW-0229">DNA integration</keyword>
<keyword evidence="3" id="KW-0233">DNA recombination</keyword>
<dbReference type="InterPro" id="IPR013762">
    <property type="entry name" value="Integrase-like_cat_sf"/>
</dbReference>
<dbReference type="Proteomes" id="UP000567293">
    <property type="component" value="Unassembled WGS sequence"/>
</dbReference>
<evidence type="ECO:0000256" key="3">
    <source>
        <dbReference type="ARBA" id="ARBA00023172"/>
    </source>
</evidence>
<evidence type="ECO:0000256" key="1">
    <source>
        <dbReference type="ARBA" id="ARBA00022908"/>
    </source>
</evidence>
<proteinExistence type="predicted"/>
<feature type="non-terminal residue" evidence="7">
    <location>
        <position position="267"/>
    </location>
</feature>
<evidence type="ECO:0000259" key="5">
    <source>
        <dbReference type="PROSITE" id="PS51898"/>
    </source>
</evidence>
<dbReference type="GO" id="GO:0015074">
    <property type="term" value="P:DNA integration"/>
    <property type="evidence" value="ECO:0007669"/>
    <property type="project" value="UniProtKB-KW"/>
</dbReference>
<dbReference type="InterPro" id="IPR002104">
    <property type="entry name" value="Integrase_catalytic"/>
</dbReference>
<dbReference type="PANTHER" id="PTHR30349">
    <property type="entry name" value="PHAGE INTEGRASE-RELATED"/>
    <property type="match status" value="1"/>
</dbReference>
<protein>
    <submittedName>
        <fullName evidence="7">Tyrosine-type recombinase/integrase</fullName>
    </submittedName>
</protein>
<comment type="caution">
    <text evidence="7">The sequence shown here is derived from an EMBL/GenBank/DDBJ whole genome shotgun (WGS) entry which is preliminary data.</text>
</comment>
<dbReference type="CDD" id="cd00397">
    <property type="entry name" value="DNA_BRE_C"/>
    <property type="match status" value="1"/>
</dbReference>
<dbReference type="InterPro" id="IPR050090">
    <property type="entry name" value="Tyrosine_recombinase_XerCD"/>
</dbReference>
<name>A0A7V8NQ29_9BACT</name>
<dbReference type="GO" id="GO:0006310">
    <property type="term" value="P:DNA recombination"/>
    <property type="evidence" value="ECO:0007669"/>
    <property type="project" value="UniProtKB-KW"/>
</dbReference>
<dbReference type="InterPro" id="IPR044068">
    <property type="entry name" value="CB"/>
</dbReference>
<dbReference type="GO" id="GO:0003677">
    <property type="term" value="F:DNA binding"/>
    <property type="evidence" value="ECO:0007669"/>
    <property type="project" value="UniProtKB-UniRule"/>
</dbReference>
<dbReference type="Pfam" id="PF00589">
    <property type="entry name" value="Phage_integrase"/>
    <property type="match status" value="1"/>
</dbReference>
<reference evidence="7" key="1">
    <citation type="submission" date="2020-06" db="EMBL/GenBank/DDBJ databases">
        <title>Legume-microbial interactions unlock mineral nutrients during tropical forest succession.</title>
        <authorList>
            <person name="Epihov D.Z."/>
        </authorList>
    </citation>
    <scope>NUCLEOTIDE SEQUENCE [LARGE SCALE GENOMIC DNA]</scope>
    <source>
        <strain evidence="7">Pan2503</strain>
    </source>
</reference>
<evidence type="ECO:0000256" key="2">
    <source>
        <dbReference type="ARBA" id="ARBA00023125"/>
    </source>
</evidence>
<dbReference type="Gene3D" id="1.10.443.10">
    <property type="entry name" value="Intergrase catalytic core"/>
    <property type="match status" value="1"/>
</dbReference>
<dbReference type="AlphaFoldDB" id="A0A7V8NQ29"/>
<evidence type="ECO:0000313" key="7">
    <source>
        <dbReference type="EMBL" id="MBA0085296.1"/>
    </source>
</evidence>
<keyword evidence="2 4" id="KW-0238">DNA-binding</keyword>
<organism evidence="7 8">
    <name type="scientific">Candidatus Acidiferrum panamense</name>
    <dbReference type="NCBI Taxonomy" id="2741543"/>
    <lineage>
        <taxon>Bacteria</taxon>
        <taxon>Pseudomonadati</taxon>
        <taxon>Acidobacteriota</taxon>
        <taxon>Terriglobia</taxon>
        <taxon>Candidatus Acidiferrales</taxon>
        <taxon>Candidatus Acidiferrum</taxon>
    </lineage>
</organism>
<keyword evidence="8" id="KW-1185">Reference proteome</keyword>
<gene>
    <name evidence="7" type="ORF">HRJ53_09885</name>
</gene>
<dbReference type="PROSITE" id="PS51898">
    <property type="entry name" value="TYR_RECOMBINASE"/>
    <property type="match status" value="1"/>
</dbReference>
<feature type="domain" description="Core-binding (CB)" evidence="6">
    <location>
        <begin position="15"/>
        <end position="100"/>
    </location>
</feature>
<dbReference type="InterPro" id="IPR011010">
    <property type="entry name" value="DNA_brk_join_enz"/>
</dbReference>
<evidence type="ECO:0000313" key="8">
    <source>
        <dbReference type="Proteomes" id="UP000567293"/>
    </source>
</evidence>